<name>A0ABV8DUL4_9NOCA</name>
<accession>A0ABV8DUL4</accession>
<feature type="transmembrane region" description="Helical" evidence="2">
    <location>
        <begin position="121"/>
        <end position="144"/>
    </location>
</feature>
<feature type="compositionally biased region" description="Low complexity" evidence="1">
    <location>
        <begin position="86"/>
        <end position="96"/>
    </location>
</feature>
<dbReference type="Proteomes" id="UP001595696">
    <property type="component" value="Unassembled WGS sequence"/>
</dbReference>
<keyword evidence="2" id="KW-0472">Membrane</keyword>
<feature type="region of interest" description="Disordered" evidence="1">
    <location>
        <begin position="1"/>
        <end position="117"/>
    </location>
</feature>
<feature type="compositionally biased region" description="Polar residues" evidence="1">
    <location>
        <begin position="162"/>
        <end position="179"/>
    </location>
</feature>
<proteinExistence type="predicted"/>
<keyword evidence="2" id="KW-1133">Transmembrane helix</keyword>
<dbReference type="EMBL" id="JBHSAX010000014">
    <property type="protein sequence ID" value="MFC3963429.1"/>
    <property type="molecule type" value="Genomic_DNA"/>
</dbReference>
<evidence type="ECO:0000313" key="3">
    <source>
        <dbReference type="EMBL" id="MFC3963429.1"/>
    </source>
</evidence>
<reference evidence="4" key="1">
    <citation type="journal article" date="2019" name="Int. J. Syst. Evol. Microbiol.">
        <title>The Global Catalogue of Microorganisms (GCM) 10K type strain sequencing project: providing services to taxonomists for standard genome sequencing and annotation.</title>
        <authorList>
            <consortium name="The Broad Institute Genomics Platform"/>
            <consortium name="The Broad Institute Genome Sequencing Center for Infectious Disease"/>
            <person name="Wu L."/>
            <person name="Ma J."/>
        </authorList>
    </citation>
    <scope>NUCLEOTIDE SEQUENCE [LARGE SCALE GENOMIC DNA]</scope>
    <source>
        <strain evidence="4">CGMCC 4.7330</strain>
    </source>
</reference>
<organism evidence="3 4">
    <name type="scientific">Nocardia jiangsuensis</name>
    <dbReference type="NCBI Taxonomy" id="1691563"/>
    <lineage>
        <taxon>Bacteria</taxon>
        <taxon>Bacillati</taxon>
        <taxon>Actinomycetota</taxon>
        <taxon>Actinomycetes</taxon>
        <taxon>Mycobacteriales</taxon>
        <taxon>Nocardiaceae</taxon>
        <taxon>Nocardia</taxon>
    </lineage>
</organism>
<gene>
    <name evidence="3" type="ORF">ACFO0B_15665</name>
</gene>
<protein>
    <submittedName>
        <fullName evidence="3">DUF5666 domain-containing protein</fullName>
    </submittedName>
</protein>
<evidence type="ECO:0000313" key="4">
    <source>
        <dbReference type="Proteomes" id="UP001595696"/>
    </source>
</evidence>
<evidence type="ECO:0000256" key="2">
    <source>
        <dbReference type="SAM" id="Phobius"/>
    </source>
</evidence>
<sequence>MTNPKDPWGQRPDDSPTRHLGAPGASGAPPTNVFGGSAGGYGEWTPPPPPDATREFPSYDSQWGPYEGQGGTTQQPYQQQPPPNPAAGQPQQQNWGNPPPPGYPPQGPPGNPPPPRRNTGLWIGLGLAAVLLIAVLGVFAGLYFTGGDDDSTAAGTTTTATRQPGRSTAPPSGNQTTPSFPALPSELPGLPGLEDLGSAMGSITANNGGTLTLRTLDGKTVTVRTDAGTQVISLGVTTAADLPVGEMVVVQGDKGADGDILAEIIISTGLSGGGR</sequence>
<dbReference type="RefSeq" id="WP_378613174.1">
    <property type="nucleotide sequence ID" value="NZ_JBHSAX010000014.1"/>
</dbReference>
<feature type="region of interest" description="Disordered" evidence="1">
    <location>
        <begin position="147"/>
        <end position="192"/>
    </location>
</feature>
<feature type="compositionally biased region" description="Low complexity" evidence="1">
    <location>
        <begin position="183"/>
        <end position="192"/>
    </location>
</feature>
<evidence type="ECO:0000256" key="1">
    <source>
        <dbReference type="SAM" id="MobiDB-lite"/>
    </source>
</evidence>
<feature type="compositionally biased region" description="Pro residues" evidence="1">
    <location>
        <begin position="97"/>
        <end position="116"/>
    </location>
</feature>
<keyword evidence="4" id="KW-1185">Reference proteome</keyword>
<comment type="caution">
    <text evidence="3">The sequence shown here is derived from an EMBL/GenBank/DDBJ whole genome shotgun (WGS) entry which is preliminary data.</text>
</comment>
<feature type="compositionally biased region" description="Low complexity" evidence="1">
    <location>
        <begin position="147"/>
        <end position="161"/>
    </location>
</feature>
<keyword evidence="2" id="KW-0812">Transmembrane</keyword>